<proteinExistence type="predicted"/>
<dbReference type="EMBL" id="JASATX010000002">
    <property type="protein sequence ID" value="MDI2098438.1"/>
    <property type="molecule type" value="Genomic_DNA"/>
</dbReference>
<feature type="transmembrane region" description="Helical" evidence="6">
    <location>
        <begin position="283"/>
        <end position="310"/>
    </location>
</feature>
<keyword evidence="3 6" id="KW-0812">Transmembrane</keyword>
<keyword evidence="4 6" id="KW-1133">Transmembrane helix</keyword>
<dbReference type="AlphaFoldDB" id="A0AAW6T8S5"/>
<dbReference type="PANTHER" id="PTHR42718">
    <property type="entry name" value="MAJOR FACILITATOR SUPERFAMILY MULTIDRUG TRANSPORTER MFSC"/>
    <property type="match status" value="1"/>
</dbReference>
<feature type="transmembrane region" description="Helical" evidence="6">
    <location>
        <begin position="116"/>
        <end position="137"/>
    </location>
</feature>
<dbReference type="PANTHER" id="PTHR42718:SF9">
    <property type="entry name" value="MAJOR FACILITATOR SUPERFAMILY MULTIDRUG TRANSPORTER MFSC"/>
    <property type="match status" value="1"/>
</dbReference>
<dbReference type="Gene3D" id="1.20.1720.10">
    <property type="entry name" value="Multidrug resistance protein D"/>
    <property type="match status" value="1"/>
</dbReference>
<dbReference type="InterPro" id="IPR036259">
    <property type="entry name" value="MFS_trans_sf"/>
</dbReference>
<dbReference type="Gene3D" id="1.20.1250.20">
    <property type="entry name" value="MFS general substrate transporter like domains"/>
    <property type="match status" value="1"/>
</dbReference>
<feature type="transmembrane region" description="Helical" evidence="6">
    <location>
        <begin position="149"/>
        <end position="170"/>
    </location>
</feature>
<gene>
    <name evidence="8" type="ORF">QF206_05595</name>
</gene>
<evidence type="ECO:0000256" key="6">
    <source>
        <dbReference type="SAM" id="Phobius"/>
    </source>
</evidence>
<accession>A0AAW6T8S5</accession>
<feature type="transmembrane region" description="Helical" evidence="6">
    <location>
        <begin position="240"/>
        <end position="262"/>
    </location>
</feature>
<feature type="transmembrane region" description="Helical" evidence="6">
    <location>
        <begin position="53"/>
        <end position="73"/>
    </location>
</feature>
<feature type="transmembrane region" description="Helical" evidence="6">
    <location>
        <begin position="373"/>
        <end position="393"/>
    </location>
</feature>
<reference evidence="8 9" key="1">
    <citation type="submission" date="2023-04" db="EMBL/GenBank/DDBJ databases">
        <title>Klugiella caeni sp. nov. isolated from the sludge of biochemical tank.</title>
        <authorList>
            <person name="Geng K."/>
        </authorList>
    </citation>
    <scope>NUCLEOTIDE SEQUENCE [LARGE SCALE GENOMIC DNA]</scope>
    <source>
        <strain evidence="8 9">YN-L-19</strain>
    </source>
</reference>
<evidence type="ECO:0000259" key="7">
    <source>
        <dbReference type="PROSITE" id="PS50850"/>
    </source>
</evidence>
<evidence type="ECO:0000256" key="5">
    <source>
        <dbReference type="ARBA" id="ARBA00023136"/>
    </source>
</evidence>
<dbReference type="GO" id="GO:0022857">
    <property type="term" value="F:transmembrane transporter activity"/>
    <property type="evidence" value="ECO:0007669"/>
    <property type="project" value="InterPro"/>
</dbReference>
<feature type="transmembrane region" description="Helical" evidence="6">
    <location>
        <begin position="217"/>
        <end position="234"/>
    </location>
</feature>
<keyword evidence="5 6" id="KW-0472">Membrane</keyword>
<evidence type="ECO:0000313" key="8">
    <source>
        <dbReference type="EMBL" id="MDI2098438.1"/>
    </source>
</evidence>
<name>A0AAW6T8S5_9MICO</name>
<feature type="transmembrane region" description="Helical" evidence="6">
    <location>
        <begin position="348"/>
        <end position="367"/>
    </location>
</feature>
<evidence type="ECO:0000256" key="2">
    <source>
        <dbReference type="ARBA" id="ARBA00022448"/>
    </source>
</evidence>
<dbReference type="RefSeq" id="WP_281488232.1">
    <property type="nucleotide sequence ID" value="NZ_JASATX010000002.1"/>
</dbReference>
<dbReference type="InterPro" id="IPR020846">
    <property type="entry name" value="MFS_dom"/>
</dbReference>
<protein>
    <submittedName>
        <fullName evidence="8">MFS transporter</fullName>
    </submittedName>
</protein>
<feature type="transmembrane region" description="Helical" evidence="6">
    <location>
        <begin position="316"/>
        <end position="336"/>
    </location>
</feature>
<keyword evidence="2" id="KW-0813">Transport</keyword>
<dbReference type="CDD" id="cd17321">
    <property type="entry name" value="MFS_MMR_MDR_like"/>
    <property type="match status" value="1"/>
</dbReference>
<dbReference type="Pfam" id="PF07690">
    <property type="entry name" value="MFS_1"/>
    <property type="match status" value="2"/>
</dbReference>
<comment type="subcellular location">
    <subcellularLocation>
        <location evidence="1">Cell membrane</location>
        <topology evidence="1">Multi-pass membrane protein</topology>
    </subcellularLocation>
</comment>
<dbReference type="PROSITE" id="PS50850">
    <property type="entry name" value="MFS"/>
    <property type="match status" value="1"/>
</dbReference>
<feature type="transmembrane region" description="Helical" evidence="6">
    <location>
        <begin position="20"/>
        <end position="41"/>
    </location>
</feature>
<feature type="transmembrane region" description="Helical" evidence="6">
    <location>
        <begin position="458"/>
        <end position="484"/>
    </location>
</feature>
<evidence type="ECO:0000256" key="3">
    <source>
        <dbReference type="ARBA" id="ARBA00022692"/>
    </source>
</evidence>
<dbReference type="SUPFAM" id="SSF103473">
    <property type="entry name" value="MFS general substrate transporter"/>
    <property type="match status" value="1"/>
</dbReference>
<evidence type="ECO:0000313" key="9">
    <source>
        <dbReference type="Proteomes" id="UP001321506"/>
    </source>
</evidence>
<feature type="transmembrane region" description="Helical" evidence="6">
    <location>
        <begin position="85"/>
        <end position="104"/>
    </location>
</feature>
<dbReference type="GO" id="GO:0005886">
    <property type="term" value="C:plasma membrane"/>
    <property type="evidence" value="ECO:0007669"/>
    <property type="project" value="UniProtKB-SubCell"/>
</dbReference>
<comment type="caution">
    <text evidence="8">The sequence shown here is derived from an EMBL/GenBank/DDBJ whole genome shotgun (WGS) entry which is preliminary data.</text>
</comment>
<organism evidence="8 9">
    <name type="scientific">Ruicaihuangia caeni</name>
    <dbReference type="NCBI Taxonomy" id="3042517"/>
    <lineage>
        <taxon>Bacteria</taxon>
        <taxon>Bacillati</taxon>
        <taxon>Actinomycetota</taxon>
        <taxon>Actinomycetes</taxon>
        <taxon>Micrococcales</taxon>
        <taxon>Microbacteriaceae</taxon>
        <taxon>Ruicaihuangia</taxon>
    </lineage>
</organism>
<evidence type="ECO:0000256" key="4">
    <source>
        <dbReference type="ARBA" id="ARBA00022989"/>
    </source>
</evidence>
<feature type="transmembrane region" description="Helical" evidence="6">
    <location>
        <begin position="176"/>
        <end position="196"/>
    </location>
</feature>
<sequence>MTTSAPERAATEWRPTDKWLLGVVLAVINFWLFAQTLLNVIPGIKDELGVEQTLANLAVSITSLFSGIFIVVAGGLADRIGRTKIMYLGIYLSIAGSIIIALTPENLGALTSGMLLAGRAVQGLSAACIMPSTMALVKAFYEGKARQRALSYWSIGSWGGSGFTALFGGLMASSPLGWRSIFWISIVLSILALLLLHGTPESRAERDPENADARFDWSGLIFFIVMLMAINIYISQGPHIGWLSLIGLSLVAIFVVSGLVFLQIETRKRNSFVDLKLFRNGTFTGATLSNFLLNGAAGTLIVALGLVQIAGGLSSLQSGLLTLGYLVAILLTIRVGEKLLQRFGPRRPMLWGSMITGVGILMCSLTFLLLSEYLVLTFIGFTLFGVGLGFYATPSTDAALSNVPDAQVGAASGIYKMASSLGNAIGVAISAALYVAGQNVNPELIQSWGLFIGRQDNVALRFGGAIGLLFNVFMVVVAIASIIVSVPRDRPKEEEEARPDVVAPPAFGN</sequence>
<dbReference type="InterPro" id="IPR011701">
    <property type="entry name" value="MFS"/>
</dbReference>
<dbReference type="Proteomes" id="UP001321506">
    <property type="component" value="Unassembled WGS sequence"/>
</dbReference>
<feature type="domain" description="Major facilitator superfamily (MFS) profile" evidence="7">
    <location>
        <begin position="19"/>
        <end position="492"/>
    </location>
</feature>
<keyword evidence="9" id="KW-1185">Reference proteome</keyword>
<evidence type="ECO:0000256" key="1">
    <source>
        <dbReference type="ARBA" id="ARBA00004651"/>
    </source>
</evidence>